<dbReference type="Gene3D" id="2.40.170.20">
    <property type="entry name" value="TonB-dependent receptor, beta-barrel domain"/>
    <property type="match status" value="1"/>
</dbReference>
<protein>
    <submittedName>
        <fullName evidence="10">SusC/RagA family TonB-linked outer membrane protein</fullName>
    </submittedName>
    <submittedName>
        <fullName evidence="9">TonB-dependent receptor</fullName>
    </submittedName>
</protein>
<dbReference type="InterPro" id="IPR023997">
    <property type="entry name" value="TonB-dep_OMP_SusC/RagA_CS"/>
</dbReference>
<organism evidence="9 11">
    <name type="scientific">Flavobacterium hibernum</name>
    <dbReference type="NCBI Taxonomy" id="37752"/>
    <lineage>
        <taxon>Bacteria</taxon>
        <taxon>Pseudomonadati</taxon>
        <taxon>Bacteroidota</taxon>
        <taxon>Flavobacteriia</taxon>
        <taxon>Flavobacteriales</taxon>
        <taxon>Flavobacteriaceae</taxon>
        <taxon>Flavobacterium</taxon>
    </lineage>
</organism>
<dbReference type="Gene3D" id="2.170.130.10">
    <property type="entry name" value="TonB-dependent receptor, plug domain"/>
    <property type="match status" value="1"/>
</dbReference>
<dbReference type="InterPro" id="IPR012910">
    <property type="entry name" value="Plug_dom"/>
</dbReference>
<keyword evidence="3 7" id="KW-1134">Transmembrane beta strand</keyword>
<dbReference type="NCBIfam" id="TIGR04056">
    <property type="entry name" value="OMP_RagA_SusC"/>
    <property type="match status" value="1"/>
</dbReference>
<dbReference type="STRING" id="37752.IW18_00625"/>
<feature type="domain" description="TonB-dependent receptor plug" evidence="8">
    <location>
        <begin position="228"/>
        <end position="348"/>
    </location>
</feature>
<dbReference type="Proteomes" id="UP000032061">
    <property type="component" value="Unassembled WGS sequence"/>
</dbReference>
<keyword evidence="4 7" id="KW-0812">Transmembrane</keyword>
<evidence type="ECO:0000256" key="7">
    <source>
        <dbReference type="PROSITE-ProRule" id="PRU01360"/>
    </source>
</evidence>
<dbReference type="GO" id="GO:0009279">
    <property type="term" value="C:cell outer membrane"/>
    <property type="evidence" value="ECO:0007669"/>
    <property type="project" value="UniProtKB-SubCell"/>
</dbReference>
<dbReference type="Pfam" id="PF07715">
    <property type="entry name" value="Plug"/>
    <property type="match status" value="1"/>
</dbReference>
<keyword evidence="5 7" id="KW-0472">Membrane</keyword>
<evidence type="ECO:0000256" key="5">
    <source>
        <dbReference type="ARBA" id="ARBA00023136"/>
    </source>
</evidence>
<comment type="similarity">
    <text evidence="7">Belongs to the TonB-dependent receptor family.</text>
</comment>
<evidence type="ECO:0000256" key="2">
    <source>
        <dbReference type="ARBA" id="ARBA00022448"/>
    </source>
</evidence>
<dbReference type="InterPro" id="IPR036942">
    <property type="entry name" value="Beta-barrel_TonB_sf"/>
</dbReference>
<dbReference type="SUPFAM" id="SSF56935">
    <property type="entry name" value="Porins"/>
    <property type="match status" value="1"/>
</dbReference>
<dbReference type="InterPro" id="IPR039426">
    <property type="entry name" value="TonB-dep_rcpt-like"/>
</dbReference>
<comment type="caution">
    <text evidence="9">The sequence shown here is derived from an EMBL/GenBank/DDBJ whole genome shotgun (WGS) entry which is preliminary data.</text>
</comment>
<dbReference type="NCBIfam" id="TIGR04057">
    <property type="entry name" value="SusC_RagA_signa"/>
    <property type="match status" value="1"/>
</dbReference>
<keyword evidence="12" id="KW-1185">Reference proteome</keyword>
<proteinExistence type="inferred from homology"/>
<accession>A0A0D0ENG0</accession>
<evidence type="ECO:0000256" key="6">
    <source>
        <dbReference type="ARBA" id="ARBA00023237"/>
    </source>
</evidence>
<keyword evidence="9" id="KW-0675">Receptor</keyword>
<keyword evidence="6 7" id="KW-0998">Cell outer membrane</keyword>
<dbReference type="EMBL" id="MUGX01000029">
    <property type="protein sequence ID" value="OXA84618.1"/>
    <property type="molecule type" value="Genomic_DNA"/>
</dbReference>
<dbReference type="Pfam" id="PF13715">
    <property type="entry name" value="CarbopepD_reg_2"/>
    <property type="match status" value="1"/>
</dbReference>
<evidence type="ECO:0000259" key="8">
    <source>
        <dbReference type="Pfam" id="PF07715"/>
    </source>
</evidence>
<reference evidence="9 11" key="1">
    <citation type="submission" date="2015-01" db="EMBL/GenBank/DDBJ databases">
        <title>Genome of Flavobacterium hibernum DSM 12611.</title>
        <authorList>
            <person name="Stropko S.J."/>
            <person name="Pipes S.E."/>
            <person name="Newman J.D."/>
        </authorList>
    </citation>
    <scope>NUCLEOTIDE SEQUENCE [LARGE SCALE GENOMIC DNA]</scope>
    <source>
        <strain evidence="9 11">DSM 12611</strain>
    </source>
</reference>
<evidence type="ECO:0000256" key="4">
    <source>
        <dbReference type="ARBA" id="ARBA00022692"/>
    </source>
</evidence>
<dbReference type="Proteomes" id="UP000198302">
    <property type="component" value="Unassembled WGS sequence"/>
</dbReference>
<evidence type="ECO:0000313" key="10">
    <source>
        <dbReference type="EMBL" id="OXA84618.1"/>
    </source>
</evidence>
<name>A0A0D0ENG0_9FLAO</name>
<evidence type="ECO:0000256" key="3">
    <source>
        <dbReference type="ARBA" id="ARBA00022452"/>
    </source>
</evidence>
<evidence type="ECO:0000256" key="1">
    <source>
        <dbReference type="ARBA" id="ARBA00004571"/>
    </source>
</evidence>
<dbReference type="InterPro" id="IPR037066">
    <property type="entry name" value="Plug_dom_sf"/>
</dbReference>
<comment type="subcellular location">
    <subcellularLocation>
        <location evidence="1 7">Cell outer membrane</location>
        <topology evidence="1 7">Multi-pass membrane protein</topology>
    </subcellularLocation>
</comment>
<dbReference type="InterPro" id="IPR008969">
    <property type="entry name" value="CarboxyPept-like_regulatory"/>
</dbReference>
<reference evidence="10 12" key="2">
    <citation type="submission" date="2016-11" db="EMBL/GenBank/DDBJ databases">
        <title>Whole genomes of Flavobacteriaceae.</title>
        <authorList>
            <person name="Stine C."/>
            <person name="Li C."/>
            <person name="Tadesse D."/>
        </authorList>
    </citation>
    <scope>NUCLEOTIDE SEQUENCE [LARGE SCALE GENOMIC DNA]</scope>
    <source>
        <strain evidence="10 12">ATCC 51468</strain>
    </source>
</reference>
<dbReference type="Gene3D" id="2.60.40.1120">
    <property type="entry name" value="Carboxypeptidase-like, regulatory domain"/>
    <property type="match status" value="1"/>
</dbReference>
<sequence length="1167" mass="129490">MKKQRTKSALKHIFNTHNLKMKLTFLFLFTSLLQVNASSCYGQKNLVTMNVKGVALTNVLQLIEEQTDFHFFYNRTELNISQRIVLNVKQEQLSSVLSKLFNNSTITYQILGNQIILKKINAPEKKTENNVAVQQKHLEGIVTDKAGLPLVGVSVMIEGTNYETTTDFDGRFKFVSDYNAKFLILSHVGFEPRRVAVDGQTAFKIVLSPELNELEEVVLVGYGKQKRNEFSGAVSTIDAKDIVQAATGTIGFDRALGGLAAGVQVSQNTGRPGAPVRINIRGITSPFSSVGGGLNQPLFVIDGVPFNIDALQGANPLSTLNPNDIESFDVLKDAGATAIYGSRGANGVIIIKTKRGKKNQAPKVNFSYATTFAQPIKKVGALNSNQYKSFYNLLVNNSVDAMNSGQLDPFLSYDLANIAKVDLDFDTFQVSNGGINDNYFGNANTDWNKEVFRSMAVTNQANLSLSGGSEKTDYNFSTSFIDQEGLTINDKMKQYNLGISFDTDITNHVKMGSSVNVGHTEVNSGENDVLNQFTINTSIARARPDLPVRDENGKLLGQPDYQYGFMTLEPNPLMRLSNKTNNKAYNFIGNTYIEVEPLKDLKLKADVNASVFYNKNSSFIPKITETDFIYYPNDSYLNETDGLVSNITTNLTANYNFKISEHKFGALAGAAWDKTNFNNSNHLYSGFPDDEVLINATSARTVIGYASNRIETGLYSLFSRLNYGYKDLYNATVNFRTDTSSKFGPDNKRAYFPSLSASWNINNESFLADVSNINILKLRASVGKVGSTNVSDFAFLQFFQNTASNIYNGSSAIVPENNFPNPNIGWETTKEVNLGLDFGFFNNRIKGSFDIYNRKTTGALVKTPIPFELGPNSYFSNFMDVSNKGIEITLGGDIVRSQDFVWSTNFNWSLNRNKLEKLNGASINPYQLDYYIEGQPVGTIMGYKVAKIFQSQDEVDALNAASPSGIYDKASTTVGDFMMEDVNGDGQINADDRAIIGNIQPDFFGGISNTFAYKNFSLNAFFQYSVGAKSIWSAIPTGIYNTLGENKYTEYALNTWTPENPNARYAKAVYTDPSSNGRISDRYIYDTSYLRLKSIQLSYNFDQKLMNRIGIERAKLTLTGTNLVTWTKWPGIDPETFSERGTITDQINNEDPYPLAKSYSLGVQVQF</sequence>
<gene>
    <name evidence="10" type="ORF">B0A73_18525</name>
    <name evidence="9" type="ORF">IW18_00625</name>
</gene>
<evidence type="ECO:0000313" key="12">
    <source>
        <dbReference type="Proteomes" id="UP000198302"/>
    </source>
</evidence>
<dbReference type="PROSITE" id="PS52016">
    <property type="entry name" value="TONB_DEPENDENT_REC_3"/>
    <property type="match status" value="1"/>
</dbReference>
<keyword evidence="2 7" id="KW-0813">Transport</keyword>
<dbReference type="InterPro" id="IPR023996">
    <property type="entry name" value="TonB-dep_OMP_SusC/RagA"/>
</dbReference>
<evidence type="ECO:0000313" key="9">
    <source>
        <dbReference type="EMBL" id="KIO54555.1"/>
    </source>
</evidence>
<dbReference type="SUPFAM" id="SSF49464">
    <property type="entry name" value="Carboxypeptidase regulatory domain-like"/>
    <property type="match status" value="1"/>
</dbReference>
<dbReference type="EMBL" id="JPRK01000002">
    <property type="protein sequence ID" value="KIO54555.1"/>
    <property type="molecule type" value="Genomic_DNA"/>
</dbReference>
<dbReference type="AlphaFoldDB" id="A0A0D0ENG0"/>
<dbReference type="OrthoDB" id="9768177at2"/>
<evidence type="ECO:0000313" key="11">
    <source>
        <dbReference type="Proteomes" id="UP000032061"/>
    </source>
</evidence>